<name>A0A261S1P2_9BORD</name>
<evidence type="ECO:0000313" key="2">
    <source>
        <dbReference type="EMBL" id="OZI31264.1"/>
    </source>
</evidence>
<evidence type="ECO:0000313" key="3">
    <source>
        <dbReference type="Proteomes" id="UP000216020"/>
    </source>
</evidence>
<evidence type="ECO:0000259" key="1">
    <source>
        <dbReference type="Pfam" id="PF01796"/>
    </source>
</evidence>
<dbReference type="EMBL" id="NEVM01000005">
    <property type="protein sequence ID" value="OZI31264.1"/>
    <property type="molecule type" value="Genomic_DNA"/>
</dbReference>
<dbReference type="AlphaFoldDB" id="A0A261S1P2"/>
<proteinExistence type="predicted"/>
<dbReference type="PANTHER" id="PTHR34075">
    <property type="entry name" value="BLR3430 PROTEIN"/>
    <property type="match status" value="1"/>
</dbReference>
<dbReference type="PANTHER" id="PTHR34075:SF5">
    <property type="entry name" value="BLR3430 PROTEIN"/>
    <property type="match status" value="1"/>
</dbReference>
<keyword evidence="3" id="KW-1185">Reference proteome</keyword>
<dbReference type="Proteomes" id="UP000216020">
    <property type="component" value="Unassembled WGS sequence"/>
</dbReference>
<accession>A0A261S1P2</accession>
<dbReference type="InterPro" id="IPR002878">
    <property type="entry name" value="ChsH2_C"/>
</dbReference>
<gene>
    <name evidence="2" type="ORF">CAL29_25400</name>
</gene>
<sequence>MTAQAQGAPSGGRSPYAIYVEHLRAGRLAYQYSRGADKAVFFPRVLCPYTGDDCLEWRVSSGLGTVYSTSVVHPRKGEPYNVALIDCDEGFRLMSRVEDLPASDVAIGLRVRLRVHAPDTEDDDPYPVFIPAE</sequence>
<dbReference type="Pfam" id="PF01796">
    <property type="entry name" value="OB_ChsH2_C"/>
    <property type="match status" value="1"/>
</dbReference>
<organism evidence="2 3">
    <name type="scientific">Bordetella genomosp. 10</name>
    <dbReference type="NCBI Taxonomy" id="1416804"/>
    <lineage>
        <taxon>Bacteria</taxon>
        <taxon>Pseudomonadati</taxon>
        <taxon>Pseudomonadota</taxon>
        <taxon>Betaproteobacteria</taxon>
        <taxon>Burkholderiales</taxon>
        <taxon>Alcaligenaceae</taxon>
        <taxon>Bordetella</taxon>
    </lineage>
</organism>
<feature type="domain" description="ChsH2 C-terminal OB-fold" evidence="1">
    <location>
        <begin position="57"/>
        <end position="115"/>
    </location>
</feature>
<dbReference type="RefSeq" id="WP_094855679.1">
    <property type="nucleotide sequence ID" value="NZ_NEVM01000005.1"/>
</dbReference>
<reference evidence="3" key="1">
    <citation type="submission" date="2017-05" db="EMBL/GenBank/DDBJ databases">
        <title>Complete and WGS of Bordetella genogroups.</title>
        <authorList>
            <person name="Spilker T."/>
            <person name="Lipuma J."/>
        </authorList>
    </citation>
    <scope>NUCLEOTIDE SEQUENCE [LARGE SCALE GENOMIC DNA]</scope>
    <source>
        <strain evidence="3">AU16122</strain>
    </source>
</reference>
<comment type="caution">
    <text evidence="2">The sequence shown here is derived from an EMBL/GenBank/DDBJ whole genome shotgun (WGS) entry which is preliminary data.</text>
</comment>
<protein>
    <recommendedName>
        <fullName evidence="1">ChsH2 C-terminal OB-fold domain-containing protein</fullName>
    </recommendedName>
</protein>
<dbReference type="OrthoDB" id="5514845at2"/>
<dbReference type="InterPro" id="IPR012340">
    <property type="entry name" value="NA-bd_OB-fold"/>
</dbReference>
<dbReference type="SUPFAM" id="SSF50249">
    <property type="entry name" value="Nucleic acid-binding proteins"/>
    <property type="match status" value="1"/>
</dbReference>
<dbReference type="InterPro" id="IPR052513">
    <property type="entry name" value="Thioester_dehydratase-like"/>
</dbReference>